<sequence length="244" mass="24372">MIGRALRAQARDVGGDLVLLGAAVAALVISLPLAASIPSELADAPAGVRDTLTAPLHTVLATSAAVLAAVYGSFRYTVDRRDGVIAQRLMLLPRWAVLLVRLPTSAIGGAAVALVALLGGHVVLWATMGGIPLDAAAVGATLALGALAGLWGVGIGMIVQAHLVALFVTSLSLGVATLVALFWSAGAASLPLLAFLQTLGFDVTAVGLSTGDQLYGLLPAGLTAAWVLAAVGGGSLAFLSRDVT</sequence>
<name>A0ABY4IAW5_9MICO</name>
<evidence type="ECO:0000256" key="1">
    <source>
        <dbReference type="SAM" id="Phobius"/>
    </source>
</evidence>
<feature type="transmembrane region" description="Helical" evidence="1">
    <location>
        <begin position="216"/>
        <end position="239"/>
    </location>
</feature>
<feature type="transmembrane region" description="Helical" evidence="1">
    <location>
        <begin position="12"/>
        <end position="34"/>
    </location>
</feature>
<keyword evidence="1" id="KW-1133">Transmembrane helix</keyword>
<keyword evidence="1" id="KW-0472">Membrane</keyword>
<feature type="transmembrane region" description="Helical" evidence="1">
    <location>
        <begin position="54"/>
        <end position="74"/>
    </location>
</feature>
<dbReference type="EMBL" id="CP078076">
    <property type="protein sequence ID" value="UPL09704.1"/>
    <property type="molecule type" value="Genomic_DNA"/>
</dbReference>
<reference evidence="2 3" key="1">
    <citation type="submission" date="2021-06" db="EMBL/GenBank/DDBJ databases">
        <title>Genome-based taxonomic framework of Microbacterium strains isolated from marine environment, the description of four new species and reclassification of four preexisting species.</title>
        <authorList>
            <person name="Lee S.D."/>
            <person name="Kim S.-M."/>
            <person name="Byeon Y.-S."/>
            <person name="Yang H.L."/>
            <person name="Kim I.S."/>
        </authorList>
    </citation>
    <scope>NUCLEOTIDE SEQUENCE [LARGE SCALE GENOMIC DNA]</scope>
    <source>
        <strain evidence="2 3">SSW1-51</strain>
    </source>
</reference>
<keyword evidence="1" id="KW-0812">Transmembrane</keyword>
<evidence type="ECO:0000313" key="2">
    <source>
        <dbReference type="EMBL" id="UPL09704.1"/>
    </source>
</evidence>
<feature type="transmembrane region" description="Helical" evidence="1">
    <location>
        <begin position="171"/>
        <end position="196"/>
    </location>
</feature>
<feature type="transmembrane region" description="Helical" evidence="1">
    <location>
        <begin position="136"/>
        <end position="159"/>
    </location>
</feature>
<keyword evidence="3" id="KW-1185">Reference proteome</keyword>
<feature type="transmembrane region" description="Helical" evidence="1">
    <location>
        <begin position="95"/>
        <end position="124"/>
    </location>
</feature>
<dbReference type="RefSeq" id="WP_247637621.1">
    <property type="nucleotide sequence ID" value="NZ_CP078076.1"/>
</dbReference>
<gene>
    <name evidence="2" type="ORF">KV394_00665</name>
</gene>
<evidence type="ECO:0000313" key="3">
    <source>
        <dbReference type="Proteomes" id="UP000831467"/>
    </source>
</evidence>
<dbReference type="Proteomes" id="UP000831467">
    <property type="component" value="Chromosome"/>
</dbReference>
<evidence type="ECO:0008006" key="4">
    <source>
        <dbReference type="Google" id="ProtNLM"/>
    </source>
</evidence>
<organism evidence="2 3">
    <name type="scientific">Microbacterium sufflavum</name>
    <dbReference type="NCBI Taxonomy" id="2851649"/>
    <lineage>
        <taxon>Bacteria</taxon>
        <taxon>Bacillati</taxon>
        <taxon>Actinomycetota</taxon>
        <taxon>Actinomycetes</taxon>
        <taxon>Micrococcales</taxon>
        <taxon>Microbacteriaceae</taxon>
        <taxon>Microbacterium</taxon>
    </lineage>
</organism>
<accession>A0ABY4IAW5</accession>
<proteinExistence type="predicted"/>
<protein>
    <recommendedName>
        <fullName evidence="4">ABC transporter permease</fullName>
    </recommendedName>
</protein>